<organism evidence="1">
    <name type="scientific">Candidatus Kentrum sp. FM</name>
    <dbReference type="NCBI Taxonomy" id="2126340"/>
    <lineage>
        <taxon>Bacteria</taxon>
        <taxon>Pseudomonadati</taxon>
        <taxon>Pseudomonadota</taxon>
        <taxon>Gammaproteobacteria</taxon>
        <taxon>Candidatus Kentrum</taxon>
    </lineage>
</organism>
<dbReference type="EMBL" id="CAADFA010000002">
    <property type="protein sequence ID" value="VFJ43547.1"/>
    <property type="molecule type" value="Genomic_DNA"/>
</dbReference>
<evidence type="ECO:0000313" key="3">
    <source>
        <dbReference type="EMBL" id="VFK05591.1"/>
    </source>
</evidence>
<accession>A0A450RV59</accession>
<evidence type="ECO:0000313" key="1">
    <source>
        <dbReference type="EMBL" id="VFJ42915.1"/>
    </source>
</evidence>
<dbReference type="EMBL" id="CAADEZ010000002">
    <property type="protein sequence ID" value="VFJ42915.1"/>
    <property type="molecule type" value="Genomic_DNA"/>
</dbReference>
<sequence>MLHAATTVDMEFLFNDLSMEGEFRDTTTFVDAIGRLIKMREAIRKGGRELHCHRDIGNAQVMGDVAFSKAIQGLHLDKKRTIMQWITRQGPFWDDDRIQDSDQYLECCDGKIVTDSGIGEAAYRELEGNNCHVVSLTPSSWAFTPIAVTWVPNNGKRPVDVTNHWTDETLEAALHNASAPITSWEELEQFSRKNFVHLTFSEASFEPLGDHPFVKSAAHRIRERFRVLDEFKSSFEASGRRTAQGQEIYQKYFTGDNAWFSDSSDDEKHRFRKELTFRHPTTDSPLFCPWHGKVKTSQYYRIHFSWPVRVGEPLYVVYIGPKITKR</sequence>
<dbReference type="AlphaFoldDB" id="A0A450RV59"/>
<dbReference type="EMBL" id="CAADFL010000002">
    <property type="protein sequence ID" value="VFK05591.1"/>
    <property type="molecule type" value="Genomic_DNA"/>
</dbReference>
<evidence type="ECO:0000313" key="2">
    <source>
        <dbReference type="EMBL" id="VFJ43547.1"/>
    </source>
</evidence>
<reference evidence="1" key="1">
    <citation type="submission" date="2019-02" db="EMBL/GenBank/DDBJ databases">
        <authorList>
            <person name="Gruber-Vodicka R. H."/>
            <person name="Seah K. B. B."/>
        </authorList>
    </citation>
    <scope>NUCLEOTIDE SEQUENCE</scope>
    <source>
        <strain evidence="1">BECK_BZ163</strain>
        <strain evidence="3">BECK_BZ164</strain>
        <strain evidence="2">BECK_BZ165</strain>
    </source>
</reference>
<protein>
    <submittedName>
        <fullName evidence="1">Uncharacterized protein</fullName>
    </submittedName>
</protein>
<proteinExistence type="predicted"/>
<gene>
    <name evidence="1" type="ORF">BECKFM1743A_GA0114220_1000225</name>
    <name evidence="3" type="ORF">BECKFM1743B_GA0114221_1000225</name>
    <name evidence="2" type="ORF">BECKFM1743C_GA0114222_1000225</name>
</gene>
<name>A0A450RV59_9GAMM</name>